<dbReference type="RefSeq" id="WP_068767079.1">
    <property type="nucleotide sequence ID" value="NZ_CP017781.1"/>
</dbReference>
<keyword evidence="4" id="KW-1185">Reference proteome</keyword>
<dbReference type="PANTHER" id="PTHR42954">
    <property type="entry name" value="FE(2+) TRANSPORT PROTEIN A"/>
    <property type="match status" value="1"/>
</dbReference>
<dbReference type="Gene3D" id="2.30.30.90">
    <property type="match status" value="1"/>
</dbReference>
<dbReference type="GO" id="GO:0046914">
    <property type="term" value="F:transition metal ion binding"/>
    <property type="evidence" value="ECO:0007669"/>
    <property type="project" value="InterPro"/>
</dbReference>
<evidence type="ECO:0000313" key="4">
    <source>
        <dbReference type="Proteomes" id="UP000176562"/>
    </source>
</evidence>
<dbReference type="STRING" id="1850250.LPB142_09805"/>
<protein>
    <recommendedName>
        <fullName evidence="2">Ferrous iron transporter FeoA-like domain-containing protein</fullName>
    </recommendedName>
</protein>
<evidence type="ECO:0000313" key="3">
    <source>
        <dbReference type="EMBL" id="AOZ70997.1"/>
    </source>
</evidence>
<proteinExistence type="predicted"/>
<dbReference type="SMART" id="SM00899">
    <property type="entry name" value="FeoA"/>
    <property type="match status" value="1"/>
</dbReference>
<name>A0A1D9MGL9_9RHOB</name>
<dbReference type="PANTHER" id="PTHR42954:SF2">
    <property type="entry name" value="FE(2+) TRANSPORT PROTEIN A"/>
    <property type="match status" value="1"/>
</dbReference>
<dbReference type="InterPro" id="IPR007167">
    <property type="entry name" value="Fe-transptr_FeoA-like"/>
</dbReference>
<dbReference type="Pfam" id="PF04023">
    <property type="entry name" value="FeoA"/>
    <property type="match status" value="1"/>
</dbReference>
<sequence>MRTDQTAPQTCALSLAEARKGFRGRLVSLLPLKAMGRLDPEELERRLIELGFIEGVELEVLHEAPFGGDPIAVRVGSATVALRRRDAMAILAE</sequence>
<gene>
    <name evidence="3" type="ORF">LPB142_09805</name>
</gene>
<feature type="domain" description="Ferrous iron transporter FeoA-like" evidence="2">
    <location>
        <begin position="13"/>
        <end position="93"/>
    </location>
</feature>
<evidence type="ECO:0000256" key="1">
    <source>
        <dbReference type="ARBA" id="ARBA00023004"/>
    </source>
</evidence>
<dbReference type="EMBL" id="CP017781">
    <property type="protein sequence ID" value="AOZ70997.1"/>
    <property type="molecule type" value="Genomic_DNA"/>
</dbReference>
<organism evidence="3 4">
    <name type="scientific">Rhodobacter xanthinilyticus</name>
    <dbReference type="NCBI Taxonomy" id="1850250"/>
    <lineage>
        <taxon>Bacteria</taxon>
        <taxon>Pseudomonadati</taxon>
        <taxon>Pseudomonadota</taxon>
        <taxon>Alphaproteobacteria</taxon>
        <taxon>Rhodobacterales</taxon>
        <taxon>Rhodobacter group</taxon>
        <taxon>Rhodobacter</taxon>
    </lineage>
</organism>
<accession>A0A1D9MGL9</accession>
<dbReference type="InterPro" id="IPR052713">
    <property type="entry name" value="FeoA"/>
</dbReference>
<dbReference type="SUPFAM" id="SSF50037">
    <property type="entry name" value="C-terminal domain of transcriptional repressors"/>
    <property type="match status" value="1"/>
</dbReference>
<evidence type="ECO:0000259" key="2">
    <source>
        <dbReference type="SMART" id="SM00899"/>
    </source>
</evidence>
<dbReference type="InterPro" id="IPR038157">
    <property type="entry name" value="FeoA_core_dom"/>
</dbReference>
<dbReference type="AlphaFoldDB" id="A0A1D9MGL9"/>
<reference evidence="3 4" key="1">
    <citation type="submission" date="2016-10" db="EMBL/GenBank/DDBJ databases">
        <title>Rhodobacter sp. LPB0142, isolated from sea water.</title>
        <authorList>
            <person name="Kim E."/>
            <person name="Yi H."/>
        </authorList>
    </citation>
    <scope>NUCLEOTIDE SEQUENCE [LARGE SCALE GENOMIC DNA]</scope>
    <source>
        <strain evidence="3 4">LPB0142</strain>
    </source>
</reference>
<keyword evidence="1" id="KW-0408">Iron</keyword>
<dbReference type="Proteomes" id="UP000176562">
    <property type="component" value="Chromosome"/>
</dbReference>
<dbReference type="KEGG" id="rhp:LPB142_09805"/>
<dbReference type="InterPro" id="IPR008988">
    <property type="entry name" value="Transcriptional_repressor_C"/>
</dbReference>